<dbReference type="AlphaFoldDB" id="A0A0E9VDM1"/>
<name>A0A0E9VDM1_ANGAN</name>
<reference evidence="1" key="2">
    <citation type="journal article" date="2015" name="Fish Shellfish Immunol.">
        <title>Early steps in the European eel (Anguilla anguilla)-Vibrio vulnificus interaction in the gills: Role of the RtxA13 toxin.</title>
        <authorList>
            <person name="Callol A."/>
            <person name="Pajuelo D."/>
            <person name="Ebbesson L."/>
            <person name="Teles M."/>
            <person name="MacKenzie S."/>
            <person name="Amaro C."/>
        </authorList>
    </citation>
    <scope>NUCLEOTIDE SEQUENCE</scope>
</reference>
<reference evidence="1" key="1">
    <citation type="submission" date="2014-11" db="EMBL/GenBank/DDBJ databases">
        <authorList>
            <person name="Amaro Gonzalez C."/>
        </authorList>
    </citation>
    <scope>NUCLEOTIDE SEQUENCE</scope>
</reference>
<sequence>MCEGCVSYSCEFEMFRIH</sequence>
<evidence type="ECO:0000313" key="1">
    <source>
        <dbReference type="EMBL" id="JAH76157.1"/>
    </source>
</evidence>
<accession>A0A0E9VDM1</accession>
<dbReference type="EMBL" id="GBXM01032420">
    <property type="protein sequence ID" value="JAH76157.1"/>
    <property type="molecule type" value="Transcribed_RNA"/>
</dbReference>
<protein>
    <submittedName>
        <fullName evidence="1">Uncharacterized protein</fullName>
    </submittedName>
</protein>
<proteinExistence type="predicted"/>
<organism evidence="1">
    <name type="scientific">Anguilla anguilla</name>
    <name type="common">European freshwater eel</name>
    <name type="synonym">Muraena anguilla</name>
    <dbReference type="NCBI Taxonomy" id="7936"/>
    <lineage>
        <taxon>Eukaryota</taxon>
        <taxon>Metazoa</taxon>
        <taxon>Chordata</taxon>
        <taxon>Craniata</taxon>
        <taxon>Vertebrata</taxon>
        <taxon>Euteleostomi</taxon>
        <taxon>Actinopterygii</taxon>
        <taxon>Neopterygii</taxon>
        <taxon>Teleostei</taxon>
        <taxon>Anguilliformes</taxon>
        <taxon>Anguillidae</taxon>
        <taxon>Anguilla</taxon>
    </lineage>
</organism>